<feature type="signal peptide" evidence="3">
    <location>
        <begin position="1"/>
        <end position="31"/>
    </location>
</feature>
<evidence type="ECO:0000256" key="2">
    <source>
        <dbReference type="SAM" id="Phobius"/>
    </source>
</evidence>
<dbReference type="InterPro" id="IPR016444">
    <property type="entry name" value="Synaptobrevin/VAMP"/>
</dbReference>
<comment type="caution">
    <text evidence="5">The sequence shown here is derived from an EMBL/GenBank/DDBJ whole genome shotgun (WGS) entry which is preliminary data.</text>
</comment>
<evidence type="ECO:0000313" key="5">
    <source>
        <dbReference type="EMBL" id="KAL1233759.1"/>
    </source>
</evidence>
<organism evidence="5 6">
    <name type="scientific">Trichinella spiralis</name>
    <name type="common">Trichina worm</name>
    <dbReference type="NCBI Taxonomy" id="6334"/>
    <lineage>
        <taxon>Eukaryota</taxon>
        <taxon>Metazoa</taxon>
        <taxon>Ecdysozoa</taxon>
        <taxon>Nematoda</taxon>
        <taxon>Enoplea</taxon>
        <taxon>Dorylaimia</taxon>
        <taxon>Trichinellida</taxon>
        <taxon>Trichinellidae</taxon>
        <taxon>Trichinella</taxon>
    </lineage>
</organism>
<dbReference type="InterPro" id="IPR042855">
    <property type="entry name" value="V_SNARE_CC"/>
</dbReference>
<keyword evidence="2" id="KW-0472">Membrane</keyword>
<dbReference type="CDD" id="cd15870">
    <property type="entry name" value="R-SNARE_VAMP2"/>
    <property type="match status" value="1"/>
</dbReference>
<dbReference type="Pfam" id="PF00957">
    <property type="entry name" value="Synaptobrevin"/>
    <property type="match status" value="1"/>
</dbReference>
<sequence>MNDSLSNCKCPCQSVFKQLVLLSVLIHLVCCQLGKKRDSLVIVVIFSYFDFVFRCRLLCLSCLNRILAKRLQQTQAQVDEVVGIMKVNVEKVLERDAKLSQLDDRADALQEGASQFEKSAATLKRKYWWKNCKMIIIICAIVLIIIIIIVVWVSTSN</sequence>
<keyword evidence="3" id="KW-0732">Signal</keyword>
<dbReference type="PROSITE" id="PS00417">
    <property type="entry name" value="SYNAPTOBREVIN"/>
    <property type="match status" value="1"/>
</dbReference>
<feature type="chain" id="PRO_5047049540" evidence="3">
    <location>
        <begin position="32"/>
        <end position="157"/>
    </location>
</feature>
<evidence type="ECO:0000313" key="6">
    <source>
        <dbReference type="Proteomes" id="UP001558632"/>
    </source>
</evidence>
<evidence type="ECO:0000259" key="4">
    <source>
        <dbReference type="PROSITE" id="PS50892"/>
    </source>
</evidence>
<proteinExistence type="predicted"/>
<evidence type="ECO:0000256" key="3">
    <source>
        <dbReference type="SAM" id="SignalP"/>
    </source>
</evidence>
<feature type="transmembrane region" description="Helical" evidence="2">
    <location>
        <begin position="134"/>
        <end position="154"/>
    </location>
</feature>
<keyword evidence="2" id="KW-0812">Transmembrane</keyword>
<keyword evidence="2" id="KW-1133">Transmembrane helix</keyword>
<keyword evidence="6" id="KW-1185">Reference proteome</keyword>
<name>A0ABR3KAQ4_TRISP</name>
<dbReference type="PRINTS" id="PR00219">
    <property type="entry name" value="SYNAPTOBREVN"/>
</dbReference>
<dbReference type="EMBL" id="JBEUSY010000428">
    <property type="protein sequence ID" value="KAL1233759.1"/>
    <property type="molecule type" value="Genomic_DNA"/>
</dbReference>
<dbReference type="Gene3D" id="1.20.5.110">
    <property type="match status" value="1"/>
</dbReference>
<accession>A0ABR3KAQ4</accession>
<gene>
    <name evidence="5" type="ORF">TSPI_07011</name>
</gene>
<protein>
    <submittedName>
        <fullName evidence="5">Synaptobrevin-1</fullName>
    </submittedName>
</protein>
<dbReference type="PROSITE" id="PS50892">
    <property type="entry name" value="V_SNARE"/>
    <property type="match status" value="1"/>
</dbReference>
<evidence type="ECO:0000256" key="1">
    <source>
        <dbReference type="PROSITE-ProRule" id="PRU00290"/>
    </source>
</evidence>
<dbReference type="PANTHER" id="PTHR45701">
    <property type="entry name" value="SYNAPTOBREVIN FAMILY MEMBER"/>
    <property type="match status" value="1"/>
</dbReference>
<reference evidence="5 6" key="1">
    <citation type="submission" date="2024-07" db="EMBL/GenBank/DDBJ databases">
        <title>Enhanced genomic and transcriptomic resources for Trichinella pseudospiralis and T. spiralis underpin the discovery of pronounced molecular differences between stages and species.</title>
        <authorList>
            <person name="Pasi K.K."/>
            <person name="La Rosa G."/>
            <person name="Gomez-Morales M.A."/>
            <person name="Tosini F."/>
            <person name="Sumanam S."/>
            <person name="Young N.D."/>
            <person name="Chang B.C."/>
            <person name="Robin G.B."/>
        </authorList>
    </citation>
    <scope>NUCLEOTIDE SEQUENCE [LARGE SCALE GENOMIC DNA]</scope>
    <source>
        <strain evidence="5">ISS534</strain>
    </source>
</reference>
<dbReference type="InterPro" id="IPR001388">
    <property type="entry name" value="Synaptobrevin-like"/>
</dbReference>
<dbReference type="Proteomes" id="UP001558632">
    <property type="component" value="Unassembled WGS sequence"/>
</dbReference>
<dbReference type="SUPFAM" id="SSF58038">
    <property type="entry name" value="SNARE fusion complex"/>
    <property type="match status" value="1"/>
</dbReference>
<keyword evidence="1" id="KW-0175">Coiled coil</keyword>
<feature type="domain" description="V-SNARE coiled-coil homology" evidence="4">
    <location>
        <begin position="70"/>
        <end position="130"/>
    </location>
</feature>